<dbReference type="InterPro" id="IPR008967">
    <property type="entry name" value="p53-like_TF_DNA-bd_sf"/>
</dbReference>
<dbReference type="InterPro" id="IPR013783">
    <property type="entry name" value="Ig-like_fold"/>
</dbReference>
<dbReference type="InterPro" id="IPR015350">
    <property type="entry name" value="Beta-trefoil_DNA-bd_dom"/>
</dbReference>
<comment type="subcellular location">
    <subcellularLocation>
        <location evidence="1">Nucleus</location>
    </subcellularLocation>
</comment>
<dbReference type="InterPro" id="IPR038007">
    <property type="entry name" value="RBP-Jkappa_IPT"/>
</dbReference>
<keyword evidence="6" id="KW-0539">Nucleus</keyword>
<feature type="domain" description="RBP-J/Cbf11/Cbf12 DNA binding" evidence="8">
    <location>
        <begin position="59"/>
        <end position="213"/>
    </location>
</feature>
<dbReference type="GO" id="GO:0001228">
    <property type="term" value="F:DNA-binding transcription activator activity, RNA polymerase II-specific"/>
    <property type="evidence" value="ECO:0007669"/>
    <property type="project" value="InterPro"/>
</dbReference>
<dbReference type="Gene3D" id="2.60.40.10">
    <property type="entry name" value="Immunoglobulins"/>
    <property type="match status" value="1"/>
</dbReference>
<sequence length="548" mass="60942">MSLSSLPSLAPSPMPPSLESPPPGPMAGPCSLLPQSNFIGLNIETMHLFLSDPDAFTCTLRIFHPKLVQRSYGKEKRFFNPPTLIYIHGNGWHRNDARVREILSRYHVSMQSPNYIPNSPTLPNLPVRWQASVGIGDGTSQMQLPVDARNFVVARSLFISNADKRKQFRITVDFTSFNGPSTLYPVQPLGTFNSSEIRVVSKPPKKQSTRSAESAMVCLKSGMIVAIYNRIRAQSVSTRYLYTQGTAFVGSNDVWSAYYIFAVDKVQNSPLSNSFVMDEGFIHYGDIVRLVDALTGVSSPNMIIRRIEKDEIVLVNSADPVAQLQKVAFQLCDSVNVYWSVSMAQVVQKEATIMSEIAHKVEDSFSWTLTQADVKDYKFFEGNGPSSTPVTPIPIVENLTLDGTSEENAVVEVMGTDLGKRLTVWFGLVASETIEANRSFIQCRVPPVGYVNAHHPINADCEMYGTSICVPLTLVRDDGVIYPTKAQFLYSCNTAGPLGNVVTTDLAAQRRSEFSKHMLELNRTRFRVQDQVRSEVSNVLRKRAYEGM</sequence>
<dbReference type="SMART" id="SM01268">
    <property type="entry name" value="BTD"/>
    <property type="match status" value="1"/>
</dbReference>
<keyword evidence="10" id="KW-1185">Reference proteome</keyword>
<dbReference type="GO" id="GO:0000978">
    <property type="term" value="F:RNA polymerase II cis-regulatory region sequence-specific DNA binding"/>
    <property type="evidence" value="ECO:0007669"/>
    <property type="project" value="InterPro"/>
</dbReference>
<feature type="domain" description="Beta-trefoil DNA-binding" evidence="9">
    <location>
        <begin position="217"/>
        <end position="367"/>
    </location>
</feature>
<dbReference type="InterPro" id="IPR014756">
    <property type="entry name" value="Ig_E-set"/>
</dbReference>
<evidence type="ECO:0000256" key="7">
    <source>
        <dbReference type="SAM" id="MobiDB-lite"/>
    </source>
</evidence>
<dbReference type="InterPro" id="IPR037095">
    <property type="entry name" value="RBP-J/Cbf11_DNA-bd_sf"/>
</dbReference>
<comment type="similarity">
    <text evidence="2">Belongs to the Su(H) family.</text>
</comment>
<dbReference type="InterPro" id="IPR015351">
    <property type="entry name" value="RBP-J/Cbf11/Cbf12_DNA-bd"/>
</dbReference>
<proteinExistence type="inferred from homology"/>
<evidence type="ECO:0000256" key="1">
    <source>
        <dbReference type="ARBA" id="ARBA00004123"/>
    </source>
</evidence>
<dbReference type="SUPFAM" id="SSF110217">
    <property type="entry name" value="DNA-binding protein LAG-1 (CSL)"/>
    <property type="match status" value="1"/>
</dbReference>
<name>A0A7E5A1Z2_PANRE</name>
<feature type="region of interest" description="Disordered" evidence="7">
    <location>
        <begin position="1"/>
        <end position="26"/>
    </location>
</feature>
<organism evidence="10 11">
    <name type="scientific">Panagrellus redivivus</name>
    <name type="common">Microworm</name>
    <dbReference type="NCBI Taxonomy" id="6233"/>
    <lineage>
        <taxon>Eukaryota</taxon>
        <taxon>Metazoa</taxon>
        <taxon>Ecdysozoa</taxon>
        <taxon>Nematoda</taxon>
        <taxon>Chromadorea</taxon>
        <taxon>Rhabditida</taxon>
        <taxon>Tylenchina</taxon>
        <taxon>Panagrolaimomorpha</taxon>
        <taxon>Panagrolaimoidea</taxon>
        <taxon>Panagrolaimidae</taxon>
        <taxon>Panagrellus</taxon>
    </lineage>
</organism>
<dbReference type="Pfam" id="PF09271">
    <property type="entry name" value="LAG1-DNAbind"/>
    <property type="match status" value="1"/>
</dbReference>
<feature type="compositionally biased region" description="Pro residues" evidence="7">
    <location>
        <begin position="10"/>
        <end position="26"/>
    </location>
</feature>
<dbReference type="Pfam" id="PF09270">
    <property type="entry name" value="BTD"/>
    <property type="match status" value="1"/>
</dbReference>
<keyword evidence="4" id="KW-0238">DNA-binding</keyword>
<dbReference type="SUPFAM" id="SSF49417">
    <property type="entry name" value="p53-like transcription factors"/>
    <property type="match status" value="1"/>
</dbReference>
<dbReference type="PANTHER" id="PTHR10665">
    <property type="entry name" value="RECOMBINING BINDING PROTEIN SUPPRESSOR OF HAIRLESS"/>
    <property type="match status" value="1"/>
</dbReference>
<protein>
    <submittedName>
        <fullName evidence="11">Calx-beta domain-containing protein</fullName>
    </submittedName>
</protein>
<dbReference type="Gene3D" id="2.80.10.50">
    <property type="match status" value="1"/>
</dbReference>
<accession>A0A7E5A1Z2</accession>
<keyword evidence="3" id="KW-0805">Transcription regulation</keyword>
<dbReference type="InterPro" id="IPR036358">
    <property type="entry name" value="BTD_sf"/>
</dbReference>
<dbReference type="GO" id="GO:0005634">
    <property type="term" value="C:nucleus"/>
    <property type="evidence" value="ECO:0007669"/>
    <property type="project" value="UniProtKB-SubCell"/>
</dbReference>
<evidence type="ECO:0000256" key="6">
    <source>
        <dbReference type="ARBA" id="ARBA00023242"/>
    </source>
</evidence>
<evidence type="ECO:0000256" key="3">
    <source>
        <dbReference type="ARBA" id="ARBA00023015"/>
    </source>
</evidence>
<dbReference type="WBParaSite" id="Pan_g8922.t1">
    <property type="protein sequence ID" value="Pan_g8922.t1"/>
    <property type="gene ID" value="Pan_g8922"/>
</dbReference>
<dbReference type="Proteomes" id="UP000492821">
    <property type="component" value="Unassembled WGS sequence"/>
</dbReference>
<dbReference type="SUPFAM" id="SSF81296">
    <property type="entry name" value="E set domains"/>
    <property type="match status" value="1"/>
</dbReference>
<evidence type="ECO:0000256" key="2">
    <source>
        <dbReference type="ARBA" id="ARBA00009704"/>
    </source>
</evidence>
<evidence type="ECO:0000256" key="4">
    <source>
        <dbReference type="ARBA" id="ARBA00023125"/>
    </source>
</evidence>
<dbReference type="SMART" id="SM01267">
    <property type="entry name" value="LAG1_DNAbind"/>
    <property type="match status" value="1"/>
</dbReference>
<reference evidence="11" key="2">
    <citation type="submission" date="2020-10" db="UniProtKB">
        <authorList>
            <consortium name="WormBaseParasite"/>
        </authorList>
    </citation>
    <scope>IDENTIFICATION</scope>
</reference>
<evidence type="ECO:0000259" key="9">
    <source>
        <dbReference type="SMART" id="SM01268"/>
    </source>
</evidence>
<evidence type="ECO:0000313" key="10">
    <source>
        <dbReference type="Proteomes" id="UP000492821"/>
    </source>
</evidence>
<evidence type="ECO:0000313" key="11">
    <source>
        <dbReference type="WBParaSite" id="Pan_g8922.t1"/>
    </source>
</evidence>
<reference evidence="10" key="1">
    <citation type="journal article" date="2013" name="Genetics">
        <title>The draft genome and transcriptome of Panagrellus redivivus are shaped by the harsh demands of a free-living lifestyle.</title>
        <authorList>
            <person name="Srinivasan J."/>
            <person name="Dillman A.R."/>
            <person name="Macchietto M.G."/>
            <person name="Heikkinen L."/>
            <person name="Lakso M."/>
            <person name="Fracchia K.M."/>
            <person name="Antoshechkin I."/>
            <person name="Mortazavi A."/>
            <person name="Wong G."/>
            <person name="Sternberg P.W."/>
        </authorList>
    </citation>
    <scope>NUCLEOTIDE SEQUENCE [LARGE SCALE GENOMIC DNA]</scope>
    <source>
        <strain evidence="10">MT8872</strain>
    </source>
</reference>
<dbReference type="Pfam" id="PF20144">
    <property type="entry name" value="TIG_SUH"/>
    <property type="match status" value="1"/>
</dbReference>
<evidence type="ECO:0000259" key="8">
    <source>
        <dbReference type="SMART" id="SM01267"/>
    </source>
</evidence>
<dbReference type="InterPro" id="IPR040159">
    <property type="entry name" value="CLS_fam"/>
</dbReference>
<dbReference type="Gene3D" id="2.60.40.1450">
    <property type="entry name" value="LAG1, DNA binding domain"/>
    <property type="match status" value="1"/>
</dbReference>
<keyword evidence="5" id="KW-0804">Transcription</keyword>
<dbReference type="AlphaFoldDB" id="A0A7E5A1Z2"/>
<evidence type="ECO:0000256" key="5">
    <source>
        <dbReference type="ARBA" id="ARBA00023163"/>
    </source>
</evidence>